<evidence type="ECO:0000256" key="4">
    <source>
        <dbReference type="ARBA" id="ARBA00022692"/>
    </source>
</evidence>
<protein>
    <submittedName>
        <fullName evidence="9">Polysulfide reductase NrfD</fullName>
    </submittedName>
</protein>
<evidence type="ECO:0000313" key="10">
    <source>
        <dbReference type="Proteomes" id="UP000281955"/>
    </source>
</evidence>
<evidence type="ECO:0000256" key="8">
    <source>
        <dbReference type="SAM" id="Phobius"/>
    </source>
</evidence>
<evidence type="ECO:0000256" key="5">
    <source>
        <dbReference type="ARBA" id="ARBA00022989"/>
    </source>
</evidence>
<dbReference type="Proteomes" id="UP000281955">
    <property type="component" value="Unassembled WGS sequence"/>
</dbReference>
<dbReference type="OrthoDB" id="112837at2"/>
<evidence type="ECO:0000256" key="7">
    <source>
        <dbReference type="SAM" id="MobiDB-lite"/>
    </source>
</evidence>
<feature type="transmembrane region" description="Helical" evidence="8">
    <location>
        <begin position="141"/>
        <end position="165"/>
    </location>
</feature>
<accession>A0A420XUK9</accession>
<dbReference type="Gene3D" id="1.20.1630.10">
    <property type="entry name" value="Formate dehydrogenase/DMSO reductase domain"/>
    <property type="match status" value="1"/>
</dbReference>
<dbReference type="AlphaFoldDB" id="A0A420XUK9"/>
<dbReference type="InParanoid" id="A0A420XUK9"/>
<proteinExistence type="inferred from homology"/>
<dbReference type="Pfam" id="PF03916">
    <property type="entry name" value="NrfD"/>
    <property type="match status" value="1"/>
</dbReference>
<keyword evidence="6 8" id="KW-0472">Membrane</keyword>
<feature type="transmembrane region" description="Helical" evidence="8">
    <location>
        <begin position="177"/>
        <end position="199"/>
    </location>
</feature>
<evidence type="ECO:0000256" key="3">
    <source>
        <dbReference type="ARBA" id="ARBA00022475"/>
    </source>
</evidence>
<keyword evidence="10" id="KW-1185">Reference proteome</keyword>
<dbReference type="EMBL" id="RBWV01000009">
    <property type="protein sequence ID" value="RKS80515.1"/>
    <property type="molecule type" value="Genomic_DNA"/>
</dbReference>
<dbReference type="InterPro" id="IPR005614">
    <property type="entry name" value="NrfD-like"/>
</dbReference>
<evidence type="ECO:0000256" key="6">
    <source>
        <dbReference type="ARBA" id="ARBA00023136"/>
    </source>
</evidence>
<evidence type="ECO:0000256" key="2">
    <source>
        <dbReference type="ARBA" id="ARBA00008929"/>
    </source>
</evidence>
<feature type="transmembrane region" description="Helical" evidence="8">
    <location>
        <begin position="103"/>
        <end position="121"/>
    </location>
</feature>
<name>A0A420XUK9_9ACTN</name>
<dbReference type="PANTHER" id="PTHR34856">
    <property type="entry name" value="PROTEIN NRFD"/>
    <property type="match status" value="1"/>
</dbReference>
<keyword evidence="3" id="KW-1003">Cell membrane</keyword>
<feature type="transmembrane region" description="Helical" evidence="8">
    <location>
        <begin position="219"/>
        <end position="239"/>
    </location>
</feature>
<comment type="caution">
    <text evidence="9">The sequence shown here is derived from an EMBL/GenBank/DDBJ whole genome shotgun (WGS) entry which is preliminary data.</text>
</comment>
<dbReference type="RefSeq" id="WP_121192190.1">
    <property type="nucleotide sequence ID" value="NZ_RBWV01000009.1"/>
</dbReference>
<feature type="transmembrane region" description="Helical" evidence="8">
    <location>
        <begin position="69"/>
        <end position="91"/>
    </location>
</feature>
<feature type="region of interest" description="Disordered" evidence="7">
    <location>
        <begin position="1"/>
        <end position="42"/>
    </location>
</feature>
<organism evidence="9 10">
    <name type="scientific">Motilibacter peucedani</name>
    <dbReference type="NCBI Taxonomy" id="598650"/>
    <lineage>
        <taxon>Bacteria</taxon>
        <taxon>Bacillati</taxon>
        <taxon>Actinomycetota</taxon>
        <taxon>Actinomycetes</taxon>
        <taxon>Motilibacterales</taxon>
        <taxon>Motilibacteraceae</taxon>
        <taxon>Motilibacter</taxon>
    </lineage>
</organism>
<evidence type="ECO:0000256" key="1">
    <source>
        <dbReference type="ARBA" id="ARBA00004651"/>
    </source>
</evidence>
<evidence type="ECO:0000313" key="9">
    <source>
        <dbReference type="EMBL" id="RKS80515.1"/>
    </source>
</evidence>
<gene>
    <name evidence="9" type="ORF">CLV35_0951</name>
</gene>
<keyword evidence="4 8" id="KW-0812">Transmembrane</keyword>
<dbReference type="GO" id="GO:0005886">
    <property type="term" value="C:plasma membrane"/>
    <property type="evidence" value="ECO:0007669"/>
    <property type="project" value="UniProtKB-SubCell"/>
</dbReference>
<sequence length="359" mass="37015">MSKQGAAGDPVHAGSPDAAVTAPVWSSGKGRGRRGRGRRQDESVMVPEAEFRSYYGRPILKAPVWTHDIAIYLFTGGLAAGSSLVAAGADVTGAPALRRAGRVTSMGALLASTYFLINDLGRKERFYNMLRVAKPTSPMSVGTWILAAYGGLAGAAAVSEAAPLLPRRGPLGLLRTVLPPAGSAAGFGAAAVAPALATYTAVLFADTAVPSWHEVYRELPFVFAGSALASGGGMGLVLAPTAQAGGARRAAVLGAAAELAGTHLVEHSHGLLSEPYREDRPGRQLRAARALTVAGAAGAVLGRRSRVISALAGTSLLAGSLLTRFGVFYAGVASTKDPKYVVVPQRERLQQGRPARSDR</sequence>
<comment type="subcellular location">
    <subcellularLocation>
        <location evidence="1">Cell membrane</location>
        <topology evidence="1">Multi-pass membrane protein</topology>
    </subcellularLocation>
</comment>
<comment type="similarity">
    <text evidence="2">Belongs to the NrfD family.</text>
</comment>
<dbReference type="PANTHER" id="PTHR34856:SF2">
    <property type="entry name" value="PROTEIN NRFD"/>
    <property type="match status" value="1"/>
</dbReference>
<reference evidence="9 10" key="1">
    <citation type="submission" date="2018-10" db="EMBL/GenBank/DDBJ databases">
        <title>Genomic Encyclopedia of Archaeal and Bacterial Type Strains, Phase II (KMG-II): from individual species to whole genera.</title>
        <authorList>
            <person name="Goeker M."/>
        </authorList>
    </citation>
    <scope>NUCLEOTIDE SEQUENCE [LARGE SCALE GENOMIC DNA]</scope>
    <source>
        <strain evidence="9 10">RP-AC37</strain>
    </source>
</reference>
<keyword evidence="5 8" id="KW-1133">Transmembrane helix</keyword>
<dbReference type="InterPro" id="IPR052049">
    <property type="entry name" value="Electron_transfer_protein"/>
</dbReference>